<dbReference type="EMBL" id="LKMD01000108">
    <property type="protein sequence ID" value="PIA89242.1"/>
    <property type="molecule type" value="Genomic_DNA"/>
</dbReference>
<proteinExistence type="predicted"/>
<dbReference type="OrthoDB" id="2563633at2759"/>
<evidence type="ECO:0000313" key="4">
    <source>
        <dbReference type="Proteomes" id="UP000230605"/>
    </source>
</evidence>
<reference evidence="3 5" key="2">
    <citation type="submission" date="2023-09" db="EMBL/GenBank/DDBJ databases">
        <title>Complete-Gapless Cercospora beticola genome.</title>
        <authorList>
            <person name="Wyatt N.A."/>
            <person name="Spanner R.E."/>
            <person name="Bolton M.D."/>
        </authorList>
    </citation>
    <scope>NUCLEOTIDE SEQUENCE [LARGE SCALE GENOMIC DNA]</scope>
    <source>
        <strain evidence="3">Cb09-40</strain>
    </source>
</reference>
<dbReference type="Proteomes" id="UP001302367">
    <property type="component" value="Chromosome 5"/>
</dbReference>
<feature type="transmembrane region" description="Helical" evidence="1">
    <location>
        <begin position="122"/>
        <end position="142"/>
    </location>
</feature>
<organism evidence="2 4">
    <name type="scientific">Cercospora beticola</name>
    <name type="common">Sugarbeet leaf spot fungus</name>
    <dbReference type="NCBI Taxonomy" id="122368"/>
    <lineage>
        <taxon>Eukaryota</taxon>
        <taxon>Fungi</taxon>
        <taxon>Dikarya</taxon>
        <taxon>Ascomycota</taxon>
        <taxon>Pezizomycotina</taxon>
        <taxon>Dothideomycetes</taxon>
        <taxon>Dothideomycetidae</taxon>
        <taxon>Mycosphaerellales</taxon>
        <taxon>Mycosphaerellaceae</taxon>
        <taxon>Cercospora</taxon>
    </lineage>
</organism>
<protein>
    <submittedName>
        <fullName evidence="2">Uncharacterized protein</fullName>
    </submittedName>
</protein>
<keyword evidence="1" id="KW-0812">Transmembrane</keyword>
<dbReference type="EMBL" id="CP134188">
    <property type="protein sequence ID" value="WPB02988.1"/>
    <property type="molecule type" value="Genomic_DNA"/>
</dbReference>
<dbReference type="Proteomes" id="UP000230605">
    <property type="component" value="Chromosome 5"/>
</dbReference>
<keyword evidence="5" id="KW-1185">Reference proteome</keyword>
<dbReference type="AlphaFoldDB" id="A0A2G5HAI6"/>
<feature type="transmembrane region" description="Helical" evidence="1">
    <location>
        <begin position="91"/>
        <end position="110"/>
    </location>
</feature>
<keyword evidence="1" id="KW-1133">Transmembrane helix</keyword>
<feature type="transmembrane region" description="Helical" evidence="1">
    <location>
        <begin position="52"/>
        <end position="71"/>
    </location>
</feature>
<evidence type="ECO:0000313" key="5">
    <source>
        <dbReference type="Proteomes" id="UP001302367"/>
    </source>
</evidence>
<accession>A0A2G5HAI6</accession>
<name>A0A2G5HAI6_CERBT</name>
<gene>
    <name evidence="2" type="ORF">CB0940_07064</name>
    <name evidence="3" type="ORF">RHO25_007624</name>
</gene>
<keyword evidence="1" id="KW-0472">Membrane</keyword>
<reference evidence="2 4" key="1">
    <citation type="submission" date="2015-10" db="EMBL/GenBank/DDBJ databases">
        <title>The cercosporin biosynthetic gene cluster was horizontally transferred to several fungal lineages and shown to be expanded in Cercospora beticola based on microsynteny with recipient genomes.</title>
        <authorList>
            <person name="De Jonge R."/>
            <person name="Ebert M.K."/>
            <person name="Suttle J.C."/>
            <person name="Jurick Ii W.M."/>
            <person name="Secor G.A."/>
            <person name="Thomma B.P."/>
            <person name="Van De Peer Y."/>
            <person name="Bolton M.D."/>
        </authorList>
    </citation>
    <scope>NUCLEOTIDE SEQUENCE [LARGE SCALE GENOMIC DNA]</scope>
    <source>
        <strain evidence="2 4">09-40</strain>
    </source>
</reference>
<evidence type="ECO:0000313" key="2">
    <source>
        <dbReference type="EMBL" id="PIA89242.1"/>
    </source>
</evidence>
<evidence type="ECO:0000256" key="1">
    <source>
        <dbReference type="SAM" id="Phobius"/>
    </source>
</evidence>
<evidence type="ECO:0000313" key="3">
    <source>
        <dbReference type="EMBL" id="WPB02988.1"/>
    </source>
</evidence>
<sequence>MASLGLTPFKAAVAFEIMANLISLPSLLINPDHGLSFLVRGPAQITPATRTLAQWFGGLVAGLTVPLVLSYASPAPGPAGDAQRGFRRATYLALAGPEVAFVAIMGGAWLKGADVGMTETALLGGAINMTAFLVLRSVFLFWKPHLLEERDDKKTA</sequence>